<keyword evidence="4 7" id="KW-0479">Metal-binding</keyword>
<evidence type="ECO:0000256" key="3">
    <source>
        <dbReference type="ARBA" id="ARBA00006179"/>
    </source>
</evidence>
<dbReference type="InterPro" id="IPR042265">
    <property type="entry name" value="DPH1/DPH2_3"/>
</dbReference>
<comment type="subcellular location">
    <subcellularLocation>
        <location evidence="7">Cytoplasm</location>
    </subcellularLocation>
</comment>
<name>A0ABR4N2U5_9FUNG</name>
<evidence type="ECO:0000256" key="6">
    <source>
        <dbReference type="ARBA" id="ARBA00023014"/>
    </source>
</evidence>
<dbReference type="PANTHER" id="PTHR10762">
    <property type="entry name" value="DIPHTHAMIDE BIOSYNTHESIS PROTEIN"/>
    <property type="match status" value="1"/>
</dbReference>
<dbReference type="InterPro" id="IPR042263">
    <property type="entry name" value="DPH1/DPH2_1"/>
</dbReference>
<dbReference type="SFLD" id="SFLDS00032">
    <property type="entry name" value="Radical_SAM_3-amino-3-carboxyp"/>
    <property type="match status" value="1"/>
</dbReference>
<comment type="similarity">
    <text evidence="3 7">Belongs to the DPH1/DPH2 family. DPH2 subfamily.</text>
</comment>
<evidence type="ECO:0000256" key="7">
    <source>
        <dbReference type="RuleBase" id="RU364133"/>
    </source>
</evidence>
<keyword evidence="6 7" id="KW-0411">Iron-sulfur</keyword>
<keyword evidence="7" id="KW-0963">Cytoplasm</keyword>
<dbReference type="SFLD" id="SFLDG01121">
    <property type="entry name" value="Diphthamide_biosynthesis"/>
    <property type="match status" value="1"/>
</dbReference>
<dbReference type="Pfam" id="PF01866">
    <property type="entry name" value="Diphthamide_syn"/>
    <property type="match status" value="1"/>
</dbReference>
<dbReference type="PANTHER" id="PTHR10762:SF2">
    <property type="entry name" value="2-(3-AMINO-3-CARBOXYPROPYL)HISTIDINE SYNTHASE SUBUNIT 2"/>
    <property type="match status" value="1"/>
</dbReference>
<dbReference type="Proteomes" id="UP001527925">
    <property type="component" value="Unassembled WGS sequence"/>
</dbReference>
<sequence length="535" mass="57015">MDFSSPAATDRTLDAAPALQLPPRAAATAAALAAEAGASHVALQLPDALLASAPSLAHDVQRLSGIEDVVVLADTTFGSCCIDTVAAEHANADFVVHFGPSCLSRPSAPCPVLLVFDELPVDLAAATDFFLSTFGGDRDQPVLVLWDTPFHHAMPRLRAALDAAGFSRTVWPHVRTLFNMPAGADPAAVAMHAADPVGPDPDAAGSEAGDVAPVREAQGRRYCLPPGVALEDLSLFYVGGESLTLTNIMMTHSQCKLVAAFDPTTNAGRIETGRVNRLLMRRYVMVQKARDADVVGIVVGTLGLASYLPVIENLKRLVLASGKKPYMLAVGKPSPAKLGNFLEIDVFVLVACPQNALLESRDFLKPVITPHELQVALDRDAEWDASKYELDLVSIDRHLTKVIDRTLERNAERGRGGDDEDASDDDEPHFSLITGTYKQHRKFVTVVSSDGAGQPVPDGTVATRSLDSTVSRFVATSAAAEFLNEKRTFRGLEVRMGETSIADVQEGRRGIARGYVVGQSPSDTQEQGGPGSAKH</sequence>
<evidence type="ECO:0000256" key="2">
    <source>
        <dbReference type="ARBA" id="ARBA00005156"/>
    </source>
</evidence>
<feature type="compositionally biased region" description="Acidic residues" evidence="8">
    <location>
        <begin position="418"/>
        <end position="427"/>
    </location>
</feature>
<dbReference type="InterPro" id="IPR016435">
    <property type="entry name" value="DPH1/DPH2"/>
</dbReference>
<comment type="pathway">
    <text evidence="2 7">Protein modification; peptidyl-diphthamide biosynthesis.</text>
</comment>
<dbReference type="EMBL" id="JADGIZ020000041">
    <property type="protein sequence ID" value="KAL2913788.1"/>
    <property type="molecule type" value="Genomic_DNA"/>
</dbReference>
<proteinExistence type="inferred from homology"/>
<evidence type="ECO:0000313" key="10">
    <source>
        <dbReference type="Proteomes" id="UP001527925"/>
    </source>
</evidence>
<dbReference type="Gene3D" id="3.40.50.11860">
    <property type="entry name" value="Diphthamide synthesis DPH1/DPH2 domain 3"/>
    <property type="match status" value="1"/>
</dbReference>
<evidence type="ECO:0000256" key="5">
    <source>
        <dbReference type="ARBA" id="ARBA00023004"/>
    </source>
</evidence>
<feature type="region of interest" description="Disordered" evidence="8">
    <location>
        <begin position="410"/>
        <end position="430"/>
    </location>
</feature>
<comment type="caution">
    <text evidence="9">The sequence shown here is derived from an EMBL/GenBank/DDBJ whole genome shotgun (WGS) entry which is preliminary data.</text>
</comment>
<reference evidence="9 10" key="1">
    <citation type="submission" date="2023-09" db="EMBL/GenBank/DDBJ databases">
        <title>Pangenome analysis of Batrachochytrium dendrobatidis and related Chytrids.</title>
        <authorList>
            <person name="Yacoub M.N."/>
            <person name="Stajich J.E."/>
            <person name="James T.Y."/>
        </authorList>
    </citation>
    <scope>NUCLEOTIDE SEQUENCE [LARGE SCALE GENOMIC DNA]</scope>
    <source>
        <strain evidence="9 10">JEL0888</strain>
    </source>
</reference>
<dbReference type="NCBIfam" id="TIGR00322">
    <property type="entry name" value="diphth2_R"/>
    <property type="match status" value="1"/>
</dbReference>
<comment type="function">
    <text evidence="7">Required for the first step of diphthamide biosynthesis, a post-translational modification of histidine which occurs in elongation factor 2. DPH1 and DPH2 transfer a 3-amino-3-carboxypropyl (ACP) group from S-adenosyl-L-methionine (SAM) to a histidine residue, the reaction is assisted by a reduction system comprising DPH3 and a NADH-dependent reductase. Facilitates the reduction of the catalytic iron-sulfur cluster found in the DPH1 subunit.</text>
</comment>
<organism evidence="9 10">
    <name type="scientific">Polyrhizophydium stewartii</name>
    <dbReference type="NCBI Taxonomy" id="2732419"/>
    <lineage>
        <taxon>Eukaryota</taxon>
        <taxon>Fungi</taxon>
        <taxon>Fungi incertae sedis</taxon>
        <taxon>Chytridiomycota</taxon>
        <taxon>Chytridiomycota incertae sedis</taxon>
        <taxon>Chytridiomycetes</taxon>
        <taxon>Rhizophydiales</taxon>
        <taxon>Rhizophydiales incertae sedis</taxon>
        <taxon>Polyrhizophydium</taxon>
    </lineage>
</organism>
<evidence type="ECO:0000313" key="9">
    <source>
        <dbReference type="EMBL" id="KAL2913788.1"/>
    </source>
</evidence>
<dbReference type="InterPro" id="IPR010014">
    <property type="entry name" value="DHP2"/>
</dbReference>
<protein>
    <recommendedName>
        <fullName evidence="7">2-(3-amino-3-carboxypropyl)histidine synthase subunit 2</fullName>
    </recommendedName>
</protein>
<keyword evidence="10" id="KW-1185">Reference proteome</keyword>
<evidence type="ECO:0000256" key="4">
    <source>
        <dbReference type="ARBA" id="ARBA00022723"/>
    </source>
</evidence>
<evidence type="ECO:0000256" key="8">
    <source>
        <dbReference type="SAM" id="MobiDB-lite"/>
    </source>
</evidence>
<feature type="region of interest" description="Disordered" evidence="8">
    <location>
        <begin position="515"/>
        <end position="535"/>
    </location>
</feature>
<dbReference type="Gene3D" id="3.40.50.11840">
    <property type="entry name" value="Diphthamide synthesis DPH1/DPH2 domain 1"/>
    <property type="match status" value="1"/>
</dbReference>
<accession>A0ABR4N2U5</accession>
<comment type="cofactor">
    <cofactor evidence="1">
        <name>[4Fe-4S] cluster</name>
        <dbReference type="ChEBI" id="CHEBI:49883"/>
    </cofactor>
</comment>
<evidence type="ECO:0000256" key="1">
    <source>
        <dbReference type="ARBA" id="ARBA00001966"/>
    </source>
</evidence>
<gene>
    <name evidence="9" type="primary">DPH2</name>
    <name evidence="9" type="ORF">HK105_206667</name>
</gene>
<keyword evidence="5 7" id="KW-0408">Iron</keyword>
<dbReference type="NCBIfam" id="TIGR00272">
    <property type="entry name" value="DPH2"/>
    <property type="match status" value="1"/>
</dbReference>